<dbReference type="GO" id="GO:0016787">
    <property type="term" value="F:hydrolase activity"/>
    <property type="evidence" value="ECO:0007669"/>
    <property type="project" value="UniProtKB-KW"/>
</dbReference>
<dbReference type="PROSITE" id="PS51643">
    <property type="entry name" value="HD_CAS3"/>
    <property type="match status" value="1"/>
</dbReference>
<dbReference type="CDD" id="cd17930">
    <property type="entry name" value="DEXHc_cas3"/>
    <property type="match status" value="1"/>
</dbReference>
<dbReference type="SMART" id="SM00382">
    <property type="entry name" value="AAA"/>
    <property type="match status" value="1"/>
</dbReference>
<dbReference type="GO" id="GO:0046872">
    <property type="term" value="F:metal ion binding"/>
    <property type="evidence" value="ECO:0007669"/>
    <property type="project" value="UniProtKB-KW"/>
</dbReference>
<evidence type="ECO:0000256" key="9">
    <source>
        <dbReference type="ARBA" id="ARBA00023118"/>
    </source>
</evidence>
<organism evidence="12 13">
    <name type="scientific">Cohnella terricola</name>
    <dbReference type="NCBI Taxonomy" id="1289167"/>
    <lineage>
        <taxon>Bacteria</taxon>
        <taxon>Bacillati</taxon>
        <taxon>Bacillota</taxon>
        <taxon>Bacilli</taxon>
        <taxon>Bacillales</taxon>
        <taxon>Paenibacillaceae</taxon>
        <taxon>Cohnella</taxon>
    </lineage>
</organism>
<keyword evidence="6" id="KW-0378">Hydrolase</keyword>
<evidence type="ECO:0000256" key="5">
    <source>
        <dbReference type="ARBA" id="ARBA00022741"/>
    </source>
</evidence>
<evidence type="ECO:0000256" key="3">
    <source>
        <dbReference type="ARBA" id="ARBA00022722"/>
    </source>
</evidence>
<dbReference type="PROSITE" id="PS51192">
    <property type="entry name" value="HELICASE_ATP_BIND_1"/>
    <property type="match status" value="1"/>
</dbReference>
<dbReference type="Pfam" id="PF00270">
    <property type="entry name" value="DEAD"/>
    <property type="match status" value="1"/>
</dbReference>
<evidence type="ECO:0000313" key="13">
    <source>
        <dbReference type="Proteomes" id="UP000316330"/>
    </source>
</evidence>
<evidence type="ECO:0000256" key="8">
    <source>
        <dbReference type="ARBA" id="ARBA00022840"/>
    </source>
</evidence>
<dbReference type="InterPro" id="IPR014001">
    <property type="entry name" value="Helicase_ATP-bd"/>
</dbReference>
<dbReference type="CDD" id="cd09641">
    <property type="entry name" value="Cas3''_I"/>
    <property type="match status" value="1"/>
</dbReference>
<dbReference type="Gene3D" id="3.40.50.300">
    <property type="entry name" value="P-loop containing nucleotide triphosphate hydrolases"/>
    <property type="match status" value="2"/>
</dbReference>
<evidence type="ECO:0000256" key="6">
    <source>
        <dbReference type="ARBA" id="ARBA00022801"/>
    </source>
</evidence>
<evidence type="ECO:0000259" key="10">
    <source>
        <dbReference type="PROSITE" id="PS51192"/>
    </source>
</evidence>
<dbReference type="Gene3D" id="1.10.3210.30">
    <property type="match status" value="1"/>
</dbReference>
<dbReference type="InterPro" id="IPR006474">
    <property type="entry name" value="Helicase_Cas3_CRISPR-ass_core"/>
</dbReference>
<dbReference type="GO" id="GO:0005524">
    <property type="term" value="F:ATP binding"/>
    <property type="evidence" value="ECO:0007669"/>
    <property type="project" value="UniProtKB-KW"/>
</dbReference>
<comment type="similarity">
    <text evidence="2">In the central section; belongs to the CRISPR-associated helicase Cas3 family.</text>
</comment>
<feature type="domain" description="HD Cas3-type" evidence="11">
    <location>
        <begin position="44"/>
        <end position="204"/>
    </location>
</feature>
<protein>
    <submittedName>
        <fullName evidence="12">CRISPR-associated helicase Cas3</fullName>
    </submittedName>
</protein>
<accession>A0A559JEF7</accession>
<keyword evidence="4" id="KW-0479">Metal-binding</keyword>
<dbReference type="AlphaFoldDB" id="A0A559JEF7"/>
<dbReference type="Proteomes" id="UP000316330">
    <property type="component" value="Unassembled WGS sequence"/>
</dbReference>
<dbReference type="NCBIfam" id="TIGR01596">
    <property type="entry name" value="cas3_HD"/>
    <property type="match status" value="1"/>
</dbReference>
<dbReference type="SUPFAM" id="SSF52540">
    <property type="entry name" value="P-loop containing nucleoside triphosphate hydrolases"/>
    <property type="match status" value="1"/>
</dbReference>
<dbReference type="NCBIfam" id="TIGR01587">
    <property type="entry name" value="cas3_core"/>
    <property type="match status" value="1"/>
</dbReference>
<keyword evidence="7" id="KW-0347">Helicase</keyword>
<gene>
    <name evidence="12" type="primary">cas3</name>
    <name evidence="12" type="ORF">FPZ45_16295</name>
</gene>
<evidence type="ECO:0000313" key="12">
    <source>
        <dbReference type="EMBL" id="TVX98259.1"/>
    </source>
</evidence>
<dbReference type="InterPro" id="IPR003593">
    <property type="entry name" value="AAA+_ATPase"/>
</dbReference>
<feature type="domain" description="Helicase ATP-binding" evidence="10">
    <location>
        <begin position="260"/>
        <end position="451"/>
    </location>
</feature>
<dbReference type="InterPro" id="IPR011545">
    <property type="entry name" value="DEAD/DEAH_box_helicase_dom"/>
</dbReference>
<dbReference type="EMBL" id="VNJJ01000009">
    <property type="protein sequence ID" value="TVX98259.1"/>
    <property type="molecule type" value="Genomic_DNA"/>
</dbReference>
<dbReference type="InterPro" id="IPR038257">
    <property type="entry name" value="CRISPR-assoc_Cas3_HD_sf"/>
</dbReference>
<keyword evidence="8" id="KW-0067">ATP-binding</keyword>
<dbReference type="OrthoDB" id="9810236at2"/>
<dbReference type="InterPro" id="IPR054712">
    <property type="entry name" value="Cas3-like_dom"/>
</dbReference>
<dbReference type="GO" id="GO:0003676">
    <property type="term" value="F:nucleic acid binding"/>
    <property type="evidence" value="ECO:0007669"/>
    <property type="project" value="InterPro"/>
</dbReference>
<evidence type="ECO:0000256" key="4">
    <source>
        <dbReference type="ARBA" id="ARBA00022723"/>
    </source>
</evidence>
<dbReference type="GO" id="GO:0004386">
    <property type="term" value="F:helicase activity"/>
    <property type="evidence" value="ECO:0007669"/>
    <property type="project" value="UniProtKB-KW"/>
</dbReference>
<dbReference type="GO" id="GO:0051607">
    <property type="term" value="P:defense response to virus"/>
    <property type="evidence" value="ECO:0007669"/>
    <property type="project" value="UniProtKB-KW"/>
</dbReference>
<comment type="similarity">
    <text evidence="1">In the N-terminal section; belongs to the CRISPR-associated nuclease Cas3-HD family.</text>
</comment>
<dbReference type="InterPro" id="IPR006483">
    <property type="entry name" value="CRISPR-assoc_Cas3_HD"/>
</dbReference>
<sequence>MNFQLHSLSSSNHLRPTDILISKEVSAMNYAHSKRDPLTRKLLPKEQWHGLDSHSEGTANLSGKFAGCFKCEILGEILGYVHDYGKNLLDFQHRLEGSKLNVDHKTMGALAVYEHYPFPYGLIMAYAIYGHHGGLPDHISRGGVPGLHDVLSKNKFKIIDNIPPHFPELIGNTIPKRAPTTNKGMSRSLWIRMLYSALVDADYLDTERFLHAEKAAARQSFMLLKQLSMLYQKKLDGLLSSSLDSVMARARRRVMESCLQKALGPKGFYMLRAPTGSGKTYSSLAFALKHAEQQNAIENRVKRVIVALPFTSLIEQTVGVYREALGKDNLNTVLEYHSNIVIEPSVENELDPRLLDSENFDAGLIVTTNVQLFESLFASKPSRARKLHRLANSVIILDEAQTLPENLLLPTLAVLRCLVADYGVTVLFCTATQPAFQASWLDGMQPIEIIEEPGKLYSELKRVNTTFIGRKTNLELAELIISNGNRVLCIVNTRKQAQQLYSLLTNSKQIEKSDVYHLSALMNADHRAVMLEEIKSKTKEDPCYVIATSLIEAGVDIDFPVVMREMTGLEGIAQAAGRCNREMLVEKGMMFLFESADYPSPPYAWYSGRAKLAKFILSRHPDPLTPEAVEEYFQRFYFQEMNQLDKHGILRNLNGAADEYSFQFREIAEKYRFINEDTVSVVIPYNTACREILQQATDSRYPTSFSRKLQRYTISLYPKELEYLHKKGRLETIGSAIYYLQDTEGGFEGEINDLYGDRLGLKIYAEEEG</sequence>
<dbReference type="SMART" id="SM00487">
    <property type="entry name" value="DEXDc"/>
    <property type="match status" value="1"/>
</dbReference>
<dbReference type="GO" id="GO:0004518">
    <property type="term" value="F:nuclease activity"/>
    <property type="evidence" value="ECO:0007669"/>
    <property type="project" value="UniProtKB-KW"/>
</dbReference>
<evidence type="ECO:0000256" key="7">
    <source>
        <dbReference type="ARBA" id="ARBA00022806"/>
    </source>
</evidence>
<dbReference type="PANTHER" id="PTHR24031">
    <property type="entry name" value="RNA HELICASE"/>
    <property type="match status" value="1"/>
</dbReference>
<evidence type="ECO:0000256" key="2">
    <source>
        <dbReference type="ARBA" id="ARBA00009046"/>
    </source>
</evidence>
<keyword evidence="9" id="KW-0051">Antiviral defense</keyword>
<dbReference type="InterPro" id="IPR027417">
    <property type="entry name" value="P-loop_NTPase"/>
</dbReference>
<keyword evidence="5" id="KW-0547">Nucleotide-binding</keyword>
<name>A0A559JEF7_9BACL</name>
<keyword evidence="3" id="KW-0540">Nuclease</keyword>
<evidence type="ECO:0000259" key="11">
    <source>
        <dbReference type="PROSITE" id="PS51643"/>
    </source>
</evidence>
<dbReference type="Pfam" id="PF22590">
    <property type="entry name" value="Cas3-like_C_2"/>
    <property type="match status" value="1"/>
</dbReference>
<proteinExistence type="inferred from homology"/>
<reference evidence="12 13" key="1">
    <citation type="submission" date="2019-07" db="EMBL/GenBank/DDBJ databases">
        <authorList>
            <person name="Kim J."/>
        </authorList>
    </citation>
    <scope>NUCLEOTIDE SEQUENCE [LARGE SCALE GENOMIC DNA]</scope>
    <source>
        <strain evidence="12 13">G13</strain>
    </source>
</reference>
<evidence type="ECO:0000256" key="1">
    <source>
        <dbReference type="ARBA" id="ARBA00006847"/>
    </source>
</evidence>
<keyword evidence="13" id="KW-1185">Reference proteome</keyword>
<comment type="caution">
    <text evidence="12">The sequence shown here is derived from an EMBL/GenBank/DDBJ whole genome shotgun (WGS) entry which is preliminary data.</text>
</comment>